<dbReference type="InterPro" id="IPR000114">
    <property type="entry name" value="Ribosomal_uL16_bact-type"/>
</dbReference>
<dbReference type="GO" id="GO:0016887">
    <property type="term" value="F:ATP hydrolysis activity"/>
    <property type="evidence" value="ECO:0007669"/>
    <property type="project" value="InterPro"/>
</dbReference>
<dbReference type="PANTHER" id="PTHR12220">
    <property type="entry name" value="50S/60S RIBOSOMAL PROTEIN L16"/>
    <property type="match status" value="1"/>
</dbReference>
<dbReference type="AlphaFoldDB" id="A0AAW1XN76"/>
<dbReference type="GO" id="GO:0003735">
    <property type="term" value="F:structural constituent of ribosome"/>
    <property type="evidence" value="ECO:0007669"/>
    <property type="project" value="InterPro"/>
</dbReference>
<dbReference type="NCBIfam" id="TIGR01164">
    <property type="entry name" value="rplP_bact"/>
    <property type="match status" value="1"/>
</dbReference>
<dbReference type="InterPro" id="IPR036920">
    <property type="entry name" value="Ribosomal_uL16_sf"/>
</dbReference>
<name>A0AAW1XN76_RUBAR</name>
<dbReference type="GO" id="GO:0019843">
    <property type="term" value="F:rRNA binding"/>
    <property type="evidence" value="ECO:0007669"/>
    <property type="project" value="InterPro"/>
</dbReference>
<dbReference type="Pfam" id="PF00252">
    <property type="entry name" value="Ribosomal_L16"/>
    <property type="match status" value="1"/>
</dbReference>
<evidence type="ECO:0000313" key="6">
    <source>
        <dbReference type="EMBL" id="KAK9937863.1"/>
    </source>
</evidence>
<comment type="caution">
    <text evidence="6">The sequence shown here is derived from an EMBL/GenBank/DDBJ whole genome shotgun (WGS) entry which is preliminary data.</text>
</comment>
<dbReference type="SUPFAM" id="SSF54686">
    <property type="entry name" value="Ribosomal protein L16p/L10e"/>
    <property type="match status" value="1"/>
</dbReference>
<reference evidence="6 7" key="1">
    <citation type="journal article" date="2023" name="G3 (Bethesda)">
        <title>A chromosome-length genome assembly and annotation of blackberry (Rubus argutus, cv. 'Hillquist').</title>
        <authorList>
            <person name="Bruna T."/>
            <person name="Aryal R."/>
            <person name="Dudchenko O."/>
            <person name="Sargent D.J."/>
            <person name="Mead D."/>
            <person name="Buti M."/>
            <person name="Cavallini A."/>
            <person name="Hytonen T."/>
            <person name="Andres J."/>
            <person name="Pham M."/>
            <person name="Weisz D."/>
            <person name="Mascagni F."/>
            <person name="Usai G."/>
            <person name="Natali L."/>
            <person name="Bassil N."/>
            <person name="Fernandez G.E."/>
            <person name="Lomsadze A."/>
            <person name="Armour M."/>
            <person name="Olukolu B."/>
            <person name="Poorten T."/>
            <person name="Britton C."/>
            <person name="Davik J."/>
            <person name="Ashrafi H."/>
            <person name="Aiden E.L."/>
            <person name="Borodovsky M."/>
            <person name="Worthington M."/>
        </authorList>
    </citation>
    <scope>NUCLEOTIDE SEQUENCE [LARGE SCALE GENOMIC DNA]</scope>
    <source>
        <strain evidence="6">PI 553951</strain>
    </source>
</reference>
<evidence type="ECO:0000313" key="7">
    <source>
        <dbReference type="Proteomes" id="UP001457282"/>
    </source>
</evidence>
<dbReference type="InterPro" id="IPR042079">
    <property type="entry name" value="ATP_synt_F1_beta_sf"/>
</dbReference>
<dbReference type="PANTHER" id="PTHR12220:SF13">
    <property type="entry name" value="LARGE RIBOSOMAL SUBUNIT PROTEIN UL16M"/>
    <property type="match status" value="1"/>
</dbReference>
<comment type="similarity">
    <text evidence="1 4">Belongs to the universal ribosomal protein uL16 family.</text>
</comment>
<keyword evidence="3 4" id="KW-0687">Ribonucleoprotein</keyword>
<dbReference type="Gene3D" id="1.10.10.910">
    <property type="entry name" value="ATP synthase, F1 beta subunit"/>
    <property type="match status" value="1"/>
</dbReference>
<dbReference type="GO" id="GO:0005524">
    <property type="term" value="F:ATP binding"/>
    <property type="evidence" value="ECO:0007669"/>
    <property type="project" value="InterPro"/>
</dbReference>
<dbReference type="CDD" id="cd01433">
    <property type="entry name" value="Ribosomal_L16_L10e"/>
    <property type="match status" value="1"/>
</dbReference>
<keyword evidence="2 4" id="KW-0689">Ribosomal protein</keyword>
<dbReference type="Gene3D" id="3.40.50.12240">
    <property type="match status" value="1"/>
</dbReference>
<dbReference type="FunFam" id="3.90.1170.10:FF:000001">
    <property type="entry name" value="50S ribosomal protein L16"/>
    <property type="match status" value="1"/>
</dbReference>
<evidence type="ECO:0000256" key="4">
    <source>
        <dbReference type="RuleBase" id="RU004413"/>
    </source>
</evidence>
<dbReference type="EMBL" id="JBEDUW010000003">
    <property type="protein sequence ID" value="KAK9937863.1"/>
    <property type="molecule type" value="Genomic_DNA"/>
</dbReference>
<dbReference type="InterPro" id="IPR020971">
    <property type="entry name" value="ATP_synth_F1_beta_su"/>
</dbReference>
<evidence type="ECO:0000256" key="1">
    <source>
        <dbReference type="ARBA" id="ARBA00008931"/>
    </source>
</evidence>
<organism evidence="6 7">
    <name type="scientific">Rubus argutus</name>
    <name type="common">Southern blackberry</name>
    <dbReference type="NCBI Taxonomy" id="59490"/>
    <lineage>
        <taxon>Eukaryota</taxon>
        <taxon>Viridiplantae</taxon>
        <taxon>Streptophyta</taxon>
        <taxon>Embryophyta</taxon>
        <taxon>Tracheophyta</taxon>
        <taxon>Spermatophyta</taxon>
        <taxon>Magnoliopsida</taxon>
        <taxon>eudicotyledons</taxon>
        <taxon>Gunneridae</taxon>
        <taxon>Pentapetalae</taxon>
        <taxon>rosids</taxon>
        <taxon>fabids</taxon>
        <taxon>Rosales</taxon>
        <taxon>Rosaceae</taxon>
        <taxon>Rosoideae</taxon>
        <taxon>Rosoideae incertae sedis</taxon>
        <taxon>Rubus</taxon>
    </lineage>
</organism>
<dbReference type="GO" id="GO:0045259">
    <property type="term" value="C:proton-transporting ATP synthase complex"/>
    <property type="evidence" value="ECO:0007669"/>
    <property type="project" value="InterPro"/>
</dbReference>
<proteinExistence type="inferred from homology"/>
<evidence type="ECO:0000256" key="3">
    <source>
        <dbReference type="ARBA" id="ARBA00023274"/>
    </source>
</evidence>
<dbReference type="InterPro" id="IPR016180">
    <property type="entry name" value="Ribosomal_uL16_dom"/>
</dbReference>
<keyword evidence="7" id="KW-1185">Reference proteome</keyword>
<protein>
    <recommendedName>
        <fullName evidence="5">ATP synthase F1 beta subunit domain-containing protein</fullName>
    </recommendedName>
</protein>
<dbReference type="InterPro" id="IPR027417">
    <property type="entry name" value="P-loop_NTPase"/>
</dbReference>
<dbReference type="HAMAP" id="MF_01342">
    <property type="entry name" value="Ribosomal_uL16"/>
    <property type="match status" value="1"/>
</dbReference>
<feature type="domain" description="ATP synthase F1 beta subunit" evidence="5">
    <location>
        <begin position="1"/>
        <end position="48"/>
    </location>
</feature>
<dbReference type="Gene3D" id="3.90.1170.10">
    <property type="entry name" value="Ribosomal protein L10e/L16"/>
    <property type="match status" value="1"/>
</dbReference>
<dbReference type="Proteomes" id="UP001457282">
    <property type="component" value="Unassembled WGS sequence"/>
</dbReference>
<dbReference type="GO" id="GO:0006754">
    <property type="term" value="P:ATP biosynthetic process"/>
    <property type="evidence" value="ECO:0007669"/>
    <property type="project" value="InterPro"/>
</dbReference>
<gene>
    <name evidence="6" type="ORF">M0R45_014630</name>
</gene>
<dbReference type="PRINTS" id="PR00060">
    <property type="entry name" value="RIBOSOMALL16"/>
</dbReference>
<sequence length="289" mass="31094">MASRRLLSPLLQSSLYRSPSKFPISNYNPRLSTPSQSPRRASPYGYLLRDGTQGLVTGQRMLNTGSPITANSEVSTLLGRIPSAVRYQTTVATYPGGLQKRSISSTQAFNVPSVQQILANRIKVVDFLVPHQRGGKIGLFGGAGVGKNCAYYSAQPGGKSGGFKKQRKGRMKGLSCRGNRISFGRYGLQALECAWITARQIEAGRRAMARNARGGGKIWVRVISDKPVTAKPTEVRMGKGKGAVSHMVAVVKPGRILYEVSGVAENVARRAITIAGSKMPIKTKFVLSG</sequence>
<dbReference type="GO" id="GO:0005762">
    <property type="term" value="C:mitochondrial large ribosomal subunit"/>
    <property type="evidence" value="ECO:0007669"/>
    <property type="project" value="TreeGrafter"/>
</dbReference>
<dbReference type="InterPro" id="IPR047873">
    <property type="entry name" value="Ribosomal_uL16"/>
</dbReference>
<dbReference type="SUPFAM" id="SSF52540">
    <property type="entry name" value="P-loop containing nucleoside triphosphate hydrolases"/>
    <property type="match status" value="1"/>
</dbReference>
<evidence type="ECO:0000259" key="5">
    <source>
        <dbReference type="Pfam" id="PF11421"/>
    </source>
</evidence>
<dbReference type="Pfam" id="PF11421">
    <property type="entry name" value="Synthase_beta"/>
    <property type="match status" value="1"/>
</dbReference>
<evidence type="ECO:0000256" key="2">
    <source>
        <dbReference type="ARBA" id="ARBA00022980"/>
    </source>
</evidence>
<dbReference type="GO" id="GO:0032543">
    <property type="term" value="P:mitochondrial translation"/>
    <property type="evidence" value="ECO:0007669"/>
    <property type="project" value="TreeGrafter"/>
</dbReference>
<accession>A0AAW1XN76</accession>